<dbReference type="Pfam" id="PF01578">
    <property type="entry name" value="Cytochrom_C_asm"/>
    <property type="match status" value="1"/>
</dbReference>
<evidence type="ECO:0000259" key="2">
    <source>
        <dbReference type="Pfam" id="PF01578"/>
    </source>
</evidence>
<dbReference type="InterPro" id="IPR002541">
    <property type="entry name" value="Cyt_c_assembly"/>
</dbReference>
<dbReference type="GO" id="GO:0005886">
    <property type="term" value="C:plasma membrane"/>
    <property type="evidence" value="ECO:0007669"/>
    <property type="project" value="TreeGrafter"/>
</dbReference>
<keyword evidence="1" id="KW-0812">Transmembrane</keyword>
<dbReference type="GO" id="GO:0017004">
    <property type="term" value="P:cytochrome complex assembly"/>
    <property type="evidence" value="ECO:0007669"/>
    <property type="project" value="InterPro"/>
</dbReference>
<dbReference type="PANTHER" id="PTHR38034:SF1">
    <property type="entry name" value="INNER MEMBRANE PROTEIN YPJD"/>
    <property type="match status" value="1"/>
</dbReference>
<dbReference type="HOGENOM" id="CLU_049710_1_0_6"/>
<organism evidence="3 4">
    <name type="scientific">Congregibacter litoralis KT71</name>
    <dbReference type="NCBI Taxonomy" id="314285"/>
    <lineage>
        <taxon>Bacteria</taxon>
        <taxon>Pseudomonadati</taxon>
        <taxon>Pseudomonadota</taxon>
        <taxon>Gammaproteobacteria</taxon>
        <taxon>Cellvibrionales</taxon>
        <taxon>Halieaceae</taxon>
        <taxon>Congregibacter</taxon>
    </lineage>
</organism>
<keyword evidence="4" id="KW-1185">Reference proteome</keyword>
<dbReference type="GO" id="GO:0020037">
    <property type="term" value="F:heme binding"/>
    <property type="evidence" value="ECO:0007669"/>
    <property type="project" value="InterPro"/>
</dbReference>
<evidence type="ECO:0000313" key="3">
    <source>
        <dbReference type="EMBL" id="EAQ95964.1"/>
    </source>
</evidence>
<feature type="transmembrane region" description="Helical" evidence="1">
    <location>
        <begin position="243"/>
        <end position="264"/>
    </location>
</feature>
<feature type="transmembrane region" description="Helical" evidence="1">
    <location>
        <begin position="122"/>
        <end position="150"/>
    </location>
</feature>
<feature type="transmembrane region" description="Helical" evidence="1">
    <location>
        <begin position="211"/>
        <end position="231"/>
    </location>
</feature>
<evidence type="ECO:0000256" key="1">
    <source>
        <dbReference type="SAM" id="Phobius"/>
    </source>
</evidence>
<feature type="transmembrane region" description="Helical" evidence="1">
    <location>
        <begin position="180"/>
        <end position="199"/>
    </location>
</feature>
<name>A4ADG6_9GAMM</name>
<accession>A4ADG6</accession>
<gene>
    <name evidence="3" type="ORF">KT71_18212</name>
</gene>
<sequence length="267" mass="28916">MSIAFLAFIAALLYLAAAGLQLVSALQHNGNISRSLIVIAVFALGCHAFLTWHNIFDHDGMDFGFFRIFSLIFLGINAACLLALTKRPLQNLLIILFPLSAVAVLISTLGPDTGALEHRVPLGVAAHIGSSVVAYSILTLAAIQAALLAAQDAQLKRRQMGGLLSVLPPLQLMESMLFELIWVGFIALTLSIGTGVVFMQDIFAQHLVHKTVLSIAAWILFAVLLWGRYWLGWRSQTAVRLTVTGSTVLMLAFLGSKLVLELVLERG</sequence>
<feature type="domain" description="Cytochrome c assembly protein" evidence="2">
    <location>
        <begin position="39"/>
        <end position="262"/>
    </location>
</feature>
<keyword evidence="1" id="KW-0472">Membrane</keyword>
<dbReference type="RefSeq" id="WP_008296084.1">
    <property type="nucleotide sequence ID" value="NZ_CM002299.1"/>
</dbReference>
<dbReference type="eggNOG" id="COG4137">
    <property type="taxonomic scope" value="Bacteria"/>
</dbReference>
<comment type="caution">
    <text evidence="3">The sequence shown here is derived from an EMBL/GenBank/DDBJ whole genome shotgun (WGS) entry which is preliminary data.</text>
</comment>
<protein>
    <submittedName>
        <fullName evidence="3">ABC-type uncharacterized transport system, permease component</fullName>
    </submittedName>
</protein>
<keyword evidence="1" id="KW-1133">Transmembrane helix</keyword>
<evidence type="ECO:0000313" key="4">
    <source>
        <dbReference type="Proteomes" id="UP000019205"/>
    </source>
</evidence>
<dbReference type="OrthoDB" id="9780793at2"/>
<feature type="transmembrane region" description="Helical" evidence="1">
    <location>
        <begin position="35"/>
        <end position="52"/>
    </location>
</feature>
<dbReference type="Proteomes" id="UP000019205">
    <property type="component" value="Chromosome"/>
</dbReference>
<dbReference type="AlphaFoldDB" id="A4ADG6"/>
<dbReference type="EMBL" id="AAOA02000001">
    <property type="protein sequence ID" value="EAQ95964.1"/>
    <property type="molecule type" value="Genomic_DNA"/>
</dbReference>
<proteinExistence type="predicted"/>
<reference evidence="3 4" key="1">
    <citation type="journal article" date="2007" name="Proc. Natl. Acad. Sci. U.S.A.">
        <title>Characterization of a marine gammaproteobacterium capable of aerobic anoxygenic photosynthesis.</title>
        <authorList>
            <person name="Fuchs B.M."/>
            <person name="Spring S."/>
            <person name="Teeling H."/>
            <person name="Quast C."/>
            <person name="Wulf J."/>
            <person name="Schattenhofer M."/>
            <person name="Yan S."/>
            <person name="Ferriera S."/>
            <person name="Johnson J."/>
            <person name="Glockner F.O."/>
            <person name="Amann R."/>
        </authorList>
    </citation>
    <scope>NUCLEOTIDE SEQUENCE [LARGE SCALE GENOMIC DNA]</scope>
    <source>
        <strain evidence="3">KT71</strain>
    </source>
</reference>
<feature type="transmembrane region" description="Helical" evidence="1">
    <location>
        <begin position="91"/>
        <end position="110"/>
    </location>
</feature>
<dbReference type="STRING" id="314285.KT71_18212"/>
<dbReference type="InterPro" id="IPR052372">
    <property type="entry name" value="YpjD/HemX"/>
</dbReference>
<dbReference type="PANTHER" id="PTHR38034">
    <property type="entry name" value="INNER MEMBRANE PROTEIN YPJD"/>
    <property type="match status" value="1"/>
</dbReference>
<feature type="transmembrane region" description="Helical" evidence="1">
    <location>
        <begin position="64"/>
        <end position="85"/>
    </location>
</feature>
<reference evidence="3 4" key="2">
    <citation type="journal article" date="2009" name="PLoS ONE">
        <title>The photosynthetic apparatus and its regulation in the aerobic gammaproteobacterium Congregibacter litoralis gen. nov., sp. nov.</title>
        <authorList>
            <person name="Spring S."/>
            <person name="Lunsdorf H."/>
            <person name="Fuchs B.M."/>
            <person name="Tindall B.J."/>
        </authorList>
    </citation>
    <scope>NUCLEOTIDE SEQUENCE [LARGE SCALE GENOMIC DNA]</scope>
    <source>
        <strain evidence="3">KT71</strain>
    </source>
</reference>